<keyword evidence="2" id="KW-1185">Reference proteome</keyword>
<evidence type="ECO:0000313" key="2">
    <source>
        <dbReference type="Proteomes" id="UP000323505"/>
    </source>
</evidence>
<name>A0A5D3FES7_9ACTN</name>
<organism evidence="1 2">
    <name type="scientific">Actinomadura decatromicini</name>
    <dbReference type="NCBI Taxonomy" id="2604572"/>
    <lineage>
        <taxon>Bacteria</taxon>
        <taxon>Bacillati</taxon>
        <taxon>Actinomycetota</taxon>
        <taxon>Actinomycetes</taxon>
        <taxon>Streptosporangiales</taxon>
        <taxon>Thermomonosporaceae</taxon>
        <taxon>Actinomadura</taxon>
    </lineage>
</organism>
<gene>
    <name evidence="1" type="ORF">FXF68_23005</name>
</gene>
<reference evidence="1 2" key="1">
    <citation type="submission" date="2019-08" db="EMBL/GenBank/DDBJ databases">
        <title>Actinomadura sp. nov. CYP1-5 isolated from mountain soil.</title>
        <authorList>
            <person name="Songsumanus A."/>
            <person name="Kuncharoen N."/>
            <person name="Kudo T."/>
            <person name="Yuki M."/>
            <person name="Igarashi Y."/>
            <person name="Tanasupawat S."/>
        </authorList>
    </citation>
    <scope>NUCLEOTIDE SEQUENCE [LARGE SCALE GENOMIC DNA]</scope>
    <source>
        <strain evidence="1 2">CYP1-5</strain>
    </source>
</reference>
<dbReference type="Proteomes" id="UP000323505">
    <property type="component" value="Unassembled WGS sequence"/>
</dbReference>
<proteinExistence type="predicted"/>
<accession>A0A5D3FES7</accession>
<dbReference type="AlphaFoldDB" id="A0A5D3FES7"/>
<comment type="caution">
    <text evidence="1">The sequence shown here is derived from an EMBL/GenBank/DDBJ whole genome shotgun (WGS) entry which is preliminary data.</text>
</comment>
<sequence length="187" mass="21165">MMVMHPQQSHWFVIIVSEGEDPSEWVVADPWPTQARAVEWTNHFCYSPGMQSVFIDRRMRADGNDEARHLAHLIELNDAGWHVARWDLSRVSASTNQEIGQMLQRAGVGINLHQGDLAEQIMQGLANVDSWSTDDIGTWPVAQLDAWCLAQIDESIVRRLLARPQSSGNLRDLRQEITSGIGEVRQQ</sequence>
<protein>
    <submittedName>
        <fullName evidence="1">Uncharacterized protein</fullName>
    </submittedName>
</protein>
<dbReference type="RefSeq" id="WP_148762536.1">
    <property type="nucleotide sequence ID" value="NZ_VSRQ01000005.1"/>
</dbReference>
<dbReference type="EMBL" id="VSRQ01000005">
    <property type="protein sequence ID" value="TYK46723.1"/>
    <property type="molecule type" value="Genomic_DNA"/>
</dbReference>
<evidence type="ECO:0000313" key="1">
    <source>
        <dbReference type="EMBL" id="TYK46723.1"/>
    </source>
</evidence>